<dbReference type="Gene3D" id="1.20.5.110">
    <property type="match status" value="1"/>
</dbReference>
<keyword evidence="2" id="KW-1133">Transmembrane helix</keyword>
<keyword evidence="2" id="KW-0812">Transmembrane</keyword>
<sequence>MRGTGGKEMDQADHVVESMKRNTAAGIGGNSGNAAHTTTSIEIGSSSNNGKHNSYNTSGMNHYSDNNNSNNNKFGEENPTVVAARSNRLAAETNANLLRALRMSEATNDTGYSTLQQLGRQRECIGRTIESVDGTREELMGARRVIRDIRLSVYREWAVKGLVLVVLLLLDILLFYMKFIRRR</sequence>
<dbReference type="VEuPathDB" id="TriTrypDB:TM35_000271660"/>
<feature type="region of interest" description="Disordered" evidence="1">
    <location>
        <begin position="23"/>
        <end position="77"/>
    </location>
</feature>
<dbReference type="GeneID" id="39987839"/>
<evidence type="ECO:0000313" key="3">
    <source>
        <dbReference type="EMBL" id="ORC86576.1"/>
    </source>
</evidence>
<reference evidence="3 4" key="1">
    <citation type="submission" date="2017-03" db="EMBL/GenBank/DDBJ databases">
        <title>An alternative strategy for trypanosome survival in the mammalian bloodstream revealed through genome and transcriptome analysis of the ubiquitous bovine parasite Trypanosoma (Megatrypanum) theileri.</title>
        <authorList>
            <person name="Kelly S."/>
            <person name="Ivens A."/>
            <person name="Mott A."/>
            <person name="O'Neill E."/>
            <person name="Emms D."/>
            <person name="Macleod O."/>
            <person name="Voorheis P."/>
            <person name="Matthews J."/>
            <person name="Matthews K."/>
            <person name="Carrington M."/>
        </authorList>
    </citation>
    <scope>NUCLEOTIDE SEQUENCE [LARGE SCALE GENOMIC DNA]</scope>
    <source>
        <strain evidence="3">Edinburgh</strain>
    </source>
</reference>
<protein>
    <submittedName>
        <fullName evidence="3">Putative Qa-SNARE protein</fullName>
    </submittedName>
</protein>
<feature type="transmembrane region" description="Helical" evidence="2">
    <location>
        <begin position="157"/>
        <end position="177"/>
    </location>
</feature>
<feature type="compositionally biased region" description="Polar residues" evidence="1">
    <location>
        <begin position="36"/>
        <end position="65"/>
    </location>
</feature>
<dbReference type="OrthoDB" id="266279at2759"/>
<evidence type="ECO:0000256" key="2">
    <source>
        <dbReference type="SAM" id="Phobius"/>
    </source>
</evidence>
<comment type="caution">
    <text evidence="3">The sequence shown here is derived from an EMBL/GenBank/DDBJ whole genome shotgun (WGS) entry which is preliminary data.</text>
</comment>
<dbReference type="RefSeq" id="XP_028880642.1">
    <property type="nucleotide sequence ID" value="XM_029028059.1"/>
</dbReference>
<keyword evidence="4" id="KW-1185">Reference proteome</keyword>
<dbReference type="EMBL" id="NBCO01000027">
    <property type="protein sequence ID" value="ORC86576.1"/>
    <property type="molecule type" value="Genomic_DNA"/>
</dbReference>
<evidence type="ECO:0000256" key="1">
    <source>
        <dbReference type="SAM" id="MobiDB-lite"/>
    </source>
</evidence>
<gene>
    <name evidence="3" type="ORF">TM35_000271660</name>
</gene>
<keyword evidence="2" id="KW-0472">Membrane</keyword>
<name>A0A1X0NPE1_9TRYP</name>
<dbReference type="Proteomes" id="UP000192257">
    <property type="component" value="Unassembled WGS sequence"/>
</dbReference>
<proteinExistence type="predicted"/>
<evidence type="ECO:0000313" key="4">
    <source>
        <dbReference type="Proteomes" id="UP000192257"/>
    </source>
</evidence>
<organism evidence="3 4">
    <name type="scientific">Trypanosoma theileri</name>
    <dbReference type="NCBI Taxonomy" id="67003"/>
    <lineage>
        <taxon>Eukaryota</taxon>
        <taxon>Discoba</taxon>
        <taxon>Euglenozoa</taxon>
        <taxon>Kinetoplastea</taxon>
        <taxon>Metakinetoplastina</taxon>
        <taxon>Trypanosomatida</taxon>
        <taxon>Trypanosomatidae</taxon>
        <taxon>Trypanosoma</taxon>
    </lineage>
</organism>
<dbReference type="SUPFAM" id="SSF58038">
    <property type="entry name" value="SNARE fusion complex"/>
    <property type="match status" value="1"/>
</dbReference>
<accession>A0A1X0NPE1</accession>
<dbReference type="AlphaFoldDB" id="A0A1X0NPE1"/>